<protein>
    <recommendedName>
        <fullName evidence="5">Peptidase S8/S53 domain-containing protein</fullName>
    </recommendedName>
</protein>
<feature type="region of interest" description="Disordered" evidence="2">
    <location>
        <begin position="754"/>
        <end position="787"/>
    </location>
</feature>
<reference evidence="3 4" key="1">
    <citation type="journal article" date="2013" name="PLoS Genet.">
        <title>Genomic mechanisms accounting for the adaptation to parasitism in nematode-trapping fungi.</title>
        <authorList>
            <person name="Meerupati T."/>
            <person name="Andersson K.M."/>
            <person name="Friman E."/>
            <person name="Kumar D."/>
            <person name="Tunlid A."/>
            <person name="Ahren D."/>
        </authorList>
    </citation>
    <scope>NUCLEOTIDE SEQUENCE [LARGE SCALE GENOMIC DNA]</scope>
    <source>
        <strain evidence="3 4">CBS 200.50</strain>
    </source>
</reference>
<name>S8AQ63_DACHA</name>
<dbReference type="OrthoDB" id="1896086at2759"/>
<gene>
    <name evidence="3" type="ORF">H072_1019</name>
</gene>
<dbReference type="AlphaFoldDB" id="S8AQ63"/>
<evidence type="ECO:0008006" key="5">
    <source>
        <dbReference type="Google" id="ProtNLM"/>
    </source>
</evidence>
<evidence type="ECO:0000256" key="2">
    <source>
        <dbReference type="SAM" id="MobiDB-lite"/>
    </source>
</evidence>
<keyword evidence="1" id="KW-0378">Hydrolase</keyword>
<dbReference type="GO" id="GO:0006508">
    <property type="term" value="P:proteolysis"/>
    <property type="evidence" value="ECO:0007669"/>
    <property type="project" value="InterPro"/>
</dbReference>
<dbReference type="HOGENOM" id="CLU_356386_0_0_1"/>
<dbReference type="InterPro" id="IPR023827">
    <property type="entry name" value="Peptidase_S8_Asp-AS"/>
</dbReference>
<comment type="caution">
    <text evidence="3">The sequence shown here is derived from an EMBL/GenBank/DDBJ whole genome shotgun (WGS) entry which is preliminary data.</text>
</comment>
<dbReference type="STRING" id="1284197.S8AQ63"/>
<dbReference type="EMBL" id="AQGS01000024">
    <property type="protein sequence ID" value="EPS44994.1"/>
    <property type="molecule type" value="Genomic_DNA"/>
</dbReference>
<feature type="compositionally biased region" description="Low complexity" evidence="2">
    <location>
        <begin position="755"/>
        <end position="778"/>
    </location>
</feature>
<evidence type="ECO:0000313" key="4">
    <source>
        <dbReference type="Proteomes" id="UP000015100"/>
    </source>
</evidence>
<evidence type="ECO:0000256" key="1">
    <source>
        <dbReference type="ARBA" id="ARBA00022801"/>
    </source>
</evidence>
<dbReference type="GO" id="GO:0004252">
    <property type="term" value="F:serine-type endopeptidase activity"/>
    <property type="evidence" value="ECO:0007669"/>
    <property type="project" value="InterPro"/>
</dbReference>
<dbReference type="PROSITE" id="PS00136">
    <property type="entry name" value="SUBTILASE_ASP"/>
    <property type="match status" value="1"/>
</dbReference>
<accession>S8AQ63</accession>
<reference evidence="4" key="2">
    <citation type="submission" date="2013-04" db="EMBL/GenBank/DDBJ databases">
        <title>Genomic mechanisms accounting for the adaptation to parasitism in nematode-trapping fungi.</title>
        <authorList>
            <person name="Ahren D.G."/>
        </authorList>
    </citation>
    <scope>NUCLEOTIDE SEQUENCE [LARGE SCALE GENOMIC DNA]</scope>
    <source>
        <strain evidence="4">CBS 200.50</strain>
    </source>
</reference>
<dbReference type="Proteomes" id="UP000015100">
    <property type="component" value="Unassembled WGS sequence"/>
</dbReference>
<proteinExistence type="predicted"/>
<keyword evidence="4" id="KW-1185">Reference proteome</keyword>
<organism evidence="3 4">
    <name type="scientific">Dactylellina haptotyla (strain CBS 200.50)</name>
    <name type="common">Nematode-trapping fungus</name>
    <name type="synonym">Monacrosporium haptotylum</name>
    <dbReference type="NCBI Taxonomy" id="1284197"/>
    <lineage>
        <taxon>Eukaryota</taxon>
        <taxon>Fungi</taxon>
        <taxon>Dikarya</taxon>
        <taxon>Ascomycota</taxon>
        <taxon>Pezizomycotina</taxon>
        <taxon>Orbiliomycetes</taxon>
        <taxon>Orbiliales</taxon>
        <taxon>Orbiliaceae</taxon>
        <taxon>Dactylellina</taxon>
    </lineage>
</organism>
<sequence>MTRLLKLSIYYCCIAFYHYTLTEAFDSELNKKVDFGYTENDIFPACVVFKKEKRNDKGWLDGFDKAKSNLKEKESTYEYTSSTPQFGRVFDCFGIKYGQFLELVKTQGGGLQGYGDYNKLLNGDKRLPAIRDDDKYDAELSRSDSNQAPMKKIKRRSDRSLIPYVKKQIRRDTPHQNLQTRATAWLNKITKDHFKRSKLRKRADPAPEDPNKGLRRCTICSEDMGVLSAAPPGIGLTEDYMFDEKDGEGTFVYLVDTGLETKHSEFLHKGGSKSIGWVMAGPDPPKDLKDYTKDGVTGSAVAAKVVGRTSGFARKSFLYMVVPNDAKGNMNIITYLDALLKMHNQIKTSTTDKDNKKKVVVAFTHRQLLLARLNEMYNWPEFKSVPTTLKNFIDAVTGVLDEILVDLAHQDSVVMVTRATGLKIENPWVDPIYGWPTRRATSNVTNLILVGGVDQSGKKIMQAPGYVRVYAPASSIRVPEIKNGDDTDYITVDYSIRLAVGSVSGMLAFFMSKYGDNGLNARWRLEANAYPRMYRGYSVAWNGLRIGTCPLPGKKASGEGAPPKRMLVRREGDPFAYDPGEEVSCKRIDIITEMVPGKNGTNGTEASIRYVYDQPTFNVFPPAPASPTIPRPTYYTTTTMVIGIDPSNPTAGAGAAKAAFMKPNPEVKNNGVKTVVVYSIITPENSTQMKTSLASTITASAAGIMAKNPTVVRPTAILTSLKTESPKKRTSSISIQLSSGSTFVSSKTLELKPQTETIGTDWDTTTTPMPSTAKTPKTVITSKSKSS</sequence>
<dbReference type="Gene3D" id="3.40.50.200">
    <property type="entry name" value="Peptidase S8/S53 domain"/>
    <property type="match status" value="1"/>
</dbReference>
<evidence type="ECO:0000313" key="3">
    <source>
        <dbReference type="EMBL" id="EPS44994.1"/>
    </source>
</evidence>
<dbReference type="SUPFAM" id="SSF52743">
    <property type="entry name" value="Subtilisin-like"/>
    <property type="match status" value="1"/>
</dbReference>
<dbReference type="InterPro" id="IPR036852">
    <property type="entry name" value="Peptidase_S8/S53_dom_sf"/>
</dbReference>